<gene>
    <name evidence="1" type="ORF">DCAF_LOCUS9195</name>
</gene>
<accession>A0AAV1REC1</accession>
<dbReference type="AlphaFoldDB" id="A0AAV1REC1"/>
<keyword evidence="2" id="KW-1185">Reference proteome</keyword>
<protein>
    <submittedName>
        <fullName evidence="1">Uncharacterized protein</fullName>
    </submittedName>
</protein>
<evidence type="ECO:0000313" key="1">
    <source>
        <dbReference type="EMBL" id="CAK7332861.1"/>
    </source>
</evidence>
<name>A0AAV1REC1_9ROSI</name>
<proteinExistence type="predicted"/>
<evidence type="ECO:0000313" key="2">
    <source>
        <dbReference type="Proteomes" id="UP001314170"/>
    </source>
</evidence>
<dbReference type="EMBL" id="CAWUPB010000913">
    <property type="protein sequence ID" value="CAK7332861.1"/>
    <property type="molecule type" value="Genomic_DNA"/>
</dbReference>
<organism evidence="1 2">
    <name type="scientific">Dovyalis caffra</name>
    <dbReference type="NCBI Taxonomy" id="77055"/>
    <lineage>
        <taxon>Eukaryota</taxon>
        <taxon>Viridiplantae</taxon>
        <taxon>Streptophyta</taxon>
        <taxon>Embryophyta</taxon>
        <taxon>Tracheophyta</taxon>
        <taxon>Spermatophyta</taxon>
        <taxon>Magnoliopsida</taxon>
        <taxon>eudicotyledons</taxon>
        <taxon>Gunneridae</taxon>
        <taxon>Pentapetalae</taxon>
        <taxon>rosids</taxon>
        <taxon>fabids</taxon>
        <taxon>Malpighiales</taxon>
        <taxon>Salicaceae</taxon>
        <taxon>Flacourtieae</taxon>
        <taxon>Dovyalis</taxon>
    </lineage>
</organism>
<dbReference type="Proteomes" id="UP001314170">
    <property type="component" value="Unassembled WGS sequence"/>
</dbReference>
<comment type="caution">
    <text evidence="1">The sequence shown here is derived from an EMBL/GenBank/DDBJ whole genome shotgun (WGS) entry which is preliminary data.</text>
</comment>
<sequence length="140" mass="15558">MRSLVVCGTTSKVVCKSALVGEIYALKEAVGVAKQTRNRSRKVTMEITLLENSHEEPAWGAEALIQEIRNLVEVSLQFASRLVAVAVRGPQCHVSWVSWPPNVLYLLLPKEFPLHRIEVISAVQKINRPTPTHPTPLNLS</sequence>
<reference evidence="1 2" key="1">
    <citation type="submission" date="2024-01" db="EMBL/GenBank/DDBJ databases">
        <authorList>
            <person name="Waweru B."/>
        </authorList>
    </citation>
    <scope>NUCLEOTIDE SEQUENCE [LARGE SCALE GENOMIC DNA]</scope>
</reference>